<protein>
    <submittedName>
        <fullName evidence="2">Uncharacterized protein</fullName>
    </submittedName>
</protein>
<reference evidence="2" key="1">
    <citation type="submission" date="2017-05" db="UniProtKB">
        <authorList>
            <consortium name="EnsemblMetazoa"/>
        </authorList>
    </citation>
    <scope>IDENTIFICATION</scope>
</reference>
<accession>A0A1X7U413</accession>
<proteinExistence type="predicted"/>
<feature type="compositionally biased region" description="Polar residues" evidence="1">
    <location>
        <begin position="103"/>
        <end position="115"/>
    </location>
</feature>
<dbReference type="AlphaFoldDB" id="A0A1X7U413"/>
<sequence length="156" mass="18347">MIKRGKPVVYYHSVTPAANLFLQKKWDEKMYDIHRRNVMSAKARIDNRLSDFHIKFNFHLKDIRKQSEKRRQEEIAKLNQEMLRNILNVKGQISRFIGTNPPVTQKTRSKSATVRSTKDGNGRTTTTTKQSRLIIRPQTAPLQLRKCKVKTNPPWY</sequence>
<dbReference type="InParanoid" id="A0A1X7U413"/>
<evidence type="ECO:0000313" key="2">
    <source>
        <dbReference type="EnsemblMetazoa" id="Aqu2.1.22413_001"/>
    </source>
</evidence>
<organism evidence="2">
    <name type="scientific">Amphimedon queenslandica</name>
    <name type="common">Sponge</name>
    <dbReference type="NCBI Taxonomy" id="400682"/>
    <lineage>
        <taxon>Eukaryota</taxon>
        <taxon>Metazoa</taxon>
        <taxon>Porifera</taxon>
        <taxon>Demospongiae</taxon>
        <taxon>Heteroscleromorpha</taxon>
        <taxon>Haplosclerida</taxon>
        <taxon>Niphatidae</taxon>
        <taxon>Amphimedon</taxon>
    </lineage>
</organism>
<feature type="region of interest" description="Disordered" evidence="1">
    <location>
        <begin position="103"/>
        <end position="130"/>
    </location>
</feature>
<name>A0A1X7U413_AMPQE</name>
<dbReference type="EnsemblMetazoa" id="Aqu2.1.22413_001">
    <property type="protein sequence ID" value="Aqu2.1.22413_001"/>
    <property type="gene ID" value="Aqu2.1.22413"/>
</dbReference>
<evidence type="ECO:0000256" key="1">
    <source>
        <dbReference type="SAM" id="MobiDB-lite"/>
    </source>
</evidence>